<dbReference type="EMBL" id="CAJNOQ010000063">
    <property type="protein sequence ID" value="CAF0749818.1"/>
    <property type="molecule type" value="Genomic_DNA"/>
</dbReference>
<dbReference type="EMBL" id="CAJNOK010004450">
    <property type="protein sequence ID" value="CAF0937989.1"/>
    <property type="molecule type" value="Genomic_DNA"/>
</dbReference>
<organism evidence="1 5">
    <name type="scientific">Didymodactylos carnosus</name>
    <dbReference type="NCBI Taxonomy" id="1234261"/>
    <lineage>
        <taxon>Eukaryota</taxon>
        <taxon>Metazoa</taxon>
        <taxon>Spiralia</taxon>
        <taxon>Gnathifera</taxon>
        <taxon>Rotifera</taxon>
        <taxon>Eurotatoria</taxon>
        <taxon>Bdelloidea</taxon>
        <taxon>Philodinida</taxon>
        <taxon>Philodinidae</taxon>
        <taxon>Didymodactylos</taxon>
    </lineage>
</organism>
<dbReference type="EMBL" id="CAJOBA010004454">
    <property type="protein sequence ID" value="CAF3713512.1"/>
    <property type="molecule type" value="Genomic_DNA"/>
</dbReference>
<gene>
    <name evidence="1" type="ORF">GPM918_LOCUS761</name>
    <name evidence="2" type="ORF">OVA965_LOCUS11485</name>
    <name evidence="3" type="ORF">SRO942_LOCUS762</name>
    <name evidence="4" type="ORF">TMI583_LOCUS11486</name>
</gene>
<keyword evidence="5" id="KW-1185">Reference proteome</keyword>
<dbReference type="Proteomes" id="UP000663829">
    <property type="component" value="Unassembled WGS sequence"/>
</dbReference>
<accession>A0A813PE39</accession>
<proteinExistence type="predicted"/>
<evidence type="ECO:0000313" key="5">
    <source>
        <dbReference type="Proteomes" id="UP000663829"/>
    </source>
</evidence>
<dbReference type="Proteomes" id="UP000677228">
    <property type="component" value="Unassembled WGS sequence"/>
</dbReference>
<dbReference type="Gene3D" id="1.10.238.10">
    <property type="entry name" value="EF-hand"/>
    <property type="match status" value="1"/>
</dbReference>
<dbReference type="AlphaFoldDB" id="A0A813PE39"/>
<reference evidence="1" key="1">
    <citation type="submission" date="2021-02" db="EMBL/GenBank/DDBJ databases">
        <authorList>
            <person name="Nowell W R."/>
        </authorList>
    </citation>
    <scope>NUCLEOTIDE SEQUENCE</scope>
</reference>
<name>A0A813PE39_9BILA</name>
<protein>
    <submittedName>
        <fullName evidence="1">Uncharacterized protein</fullName>
    </submittedName>
</protein>
<dbReference type="InterPro" id="IPR011992">
    <property type="entry name" value="EF-hand-dom_pair"/>
</dbReference>
<evidence type="ECO:0000313" key="1">
    <source>
        <dbReference type="EMBL" id="CAF0749818.1"/>
    </source>
</evidence>
<comment type="caution">
    <text evidence="1">The sequence shown here is derived from an EMBL/GenBank/DDBJ whole genome shotgun (WGS) entry which is preliminary data.</text>
</comment>
<evidence type="ECO:0000313" key="2">
    <source>
        <dbReference type="EMBL" id="CAF0937989.1"/>
    </source>
</evidence>
<dbReference type="Proteomes" id="UP000681722">
    <property type="component" value="Unassembled WGS sequence"/>
</dbReference>
<dbReference type="EMBL" id="CAJOBC010000063">
    <property type="protein sequence ID" value="CAF3529176.1"/>
    <property type="molecule type" value="Genomic_DNA"/>
</dbReference>
<sequence>MLNGDGHLHLDKLKSKLKQDESYSCKRSLSATKMDFDEIFEETSSFRHHQKRLSEADLMLLRLVTSYNDNEIYKLHQIFALHVPEGKLNENAFTNVIALMIDFVELVLTLYTCLDATPVEKISFLFDVVDVVKKHKGLNISEMIILLKLFNYNSNISSDKLRLMAEKCFQKFKLNIKTGRLTKLQAVESVLGEEVLQQYYELLEADSGDERINFKF</sequence>
<dbReference type="SUPFAM" id="SSF47473">
    <property type="entry name" value="EF-hand"/>
    <property type="match status" value="1"/>
</dbReference>
<evidence type="ECO:0000313" key="4">
    <source>
        <dbReference type="EMBL" id="CAF3713512.1"/>
    </source>
</evidence>
<dbReference type="Proteomes" id="UP000682733">
    <property type="component" value="Unassembled WGS sequence"/>
</dbReference>
<evidence type="ECO:0000313" key="3">
    <source>
        <dbReference type="EMBL" id="CAF3529176.1"/>
    </source>
</evidence>